<dbReference type="RefSeq" id="WP_262067485.1">
    <property type="nucleotide sequence ID" value="NZ_JAMXOD010000042.1"/>
</dbReference>
<gene>
    <name evidence="2" type="ORF">NK125_15070</name>
</gene>
<feature type="transmembrane region" description="Helical" evidence="1">
    <location>
        <begin position="20"/>
        <end position="37"/>
    </location>
</feature>
<reference evidence="2 3" key="1">
    <citation type="journal article" date="2022" name="Genome Biol. Evol.">
        <title>Host diet, physiology and behaviors set the stage for Lachnospiraceae cladogenesis.</title>
        <authorList>
            <person name="Vera-Ponce De Leon A."/>
            <person name="Schneider M."/>
            <person name="Jahnes B.C."/>
            <person name="Sadowski V."/>
            <person name="Camuy-Velez L.A."/>
            <person name="Duan J."/>
            <person name="Sabree Z.L."/>
        </authorList>
    </citation>
    <scope>NUCLEOTIDE SEQUENCE [LARGE SCALE GENOMIC DNA]</scope>
    <source>
        <strain evidence="2 3">PAL113</strain>
    </source>
</reference>
<keyword evidence="1" id="KW-1133">Transmembrane helix</keyword>
<dbReference type="Proteomes" id="UP001523566">
    <property type="component" value="Unassembled WGS sequence"/>
</dbReference>
<keyword evidence="3" id="KW-1185">Reference proteome</keyword>
<evidence type="ECO:0000313" key="2">
    <source>
        <dbReference type="EMBL" id="MCP1103718.1"/>
    </source>
</evidence>
<name>A0ABT1ED09_9FIRM</name>
<keyword evidence="1" id="KW-0812">Transmembrane</keyword>
<feature type="transmembrane region" description="Helical" evidence="1">
    <location>
        <begin position="116"/>
        <end position="139"/>
    </location>
</feature>
<sequence>MRFIKLLLGDMRFQIKYGFYFLYVTFSVVYIMLLLVFPEAWREKAASVMIYSDPAALGLFFMGAIVLLEKSERVLNALAVSPVTTIEYILSKVLSLAVISVLVSLVLAVVADSNNIPMLLLSVALTSGIFTLLGLIVATRISSLNGYLMATVPVEIICFVPPLIYLFYPADILRFYPLSSSMALITGSTHGAGYDIAILALVFTLLLVLAYGSTEKMWKRLGGVKL</sequence>
<accession>A0ABT1ED09</accession>
<organism evidence="2 3">
    <name type="scientific">Aequitasia blattaphilus</name>
    <dbReference type="NCBI Taxonomy" id="2949332"/>
    <lineage>
        <taxon>Bacteria</taxon>
        <taxon>Bacillati</taxon>
        <taxon>Bacillota</taxon>
        <taxon>Clostridia</taxon>
        <taxon>Lachnospirales</taxon>
        <taxon>Lachnospiraceae</taxon>
        <taxon>Aequitasia</taxon>
    </lineage>
</organism>
<feature type="transmembrane region" description="Helical" evidence="1">
    <location>
        <begin position="49"/>
        <end position="68"/>
    </location>
</feature>
<feature type="transmembrane region" description="Helical" evidence="1">
    <location>
        <begin position="146"/>
        <end position="168"/>
    </location>
</feature>
<proteinExistence type="predicted"/>
<feature type="transmembrane region" description="Helical" evidence="1">
    <location>
        <begin position="192"/>
        <end position="211"/>
    </location>
</feature>
<comment type="caution">
    <text evidence="2">The sequence shown here is derived from an EMBL/GenBank/DDBJ whole genome shotgun (WGS) entry which is preliminary data.</text>
</comment>
<evidence type="ECO:0000313" key="3">
    <source>
        <dbReference type="Proteomes" id="UP001523566"/>
    </source>
</evidence>
<dbReference type="Pfam" id="PF24686">
    <property type="entry name" value="FLQE3_permease"/>
    <property type="match status" value="1"/>
</dbReference>
<feature type="transmembrane region" description="Helical" evidence="1">
    <location>
        <begin position="89"/>
        <end position="110"/>
    </location>
</feature>
<dbReference type="InterPro" id="IPR056926">
    <property type="entry name" value="FLQE3_permease"/>
</dbReference>
<keyword evidence="1" id="KW-0472">Membrane</keyword>
<protein>
    <submittedName>
        <fullName evidence="2">ABC transporter permease</fullName>
    </submittedName>
</protein>
<dbReference type="EMBL" id="JAMZFW010000042">
    <property type="protein sequence ID" value="MCP1103718.1"/>
    <property type="molecule type" value="Genomic_DNA"/>
</dbReference>
<evidence type="ECO:0000256" key="1">
    <source>
        <dbReference type="SAM" id="Phobius"/>
    </source>
</evidence>